<comment type="caution">
    <text evidence="2">The sequence shown here is derived from an EMBL/GenBank/DDBJ whole genome shotgun (WGS) entry which is preliminary data.</text>
</comment>
<organism evidence="2 3">
    <name type="scientific">Candidatus Scatenecus faecavium</name>
    <dbReference type="NCBI Taxonomy" id="2840915"/>
    <lineage>
        <taxon>Bacteria</taxon>
        <taxon>Candidatus Scatenecus</taxon>
    </lineage>
</organism>
<feature type="transmembrane region" description="Helical" evidence="1">
    <location>
        <begin position="29"/>
        <end position="51"/>
    </location>
</feature>
<sequence>MQYKVFRKYLTSGSAAEKDKKNNYEAFSLAEMLCVLLIMSFIVIGLPAIHFKKTELKTKRSLHGRYECYYEGNQLTQYTVNEEGTAVGPTAVSECKFTPPSNAIFFLVHAVGGGGGASSGVSGGGTTACQSKTVTAEYSRNQANDFPQWLKDVQGAGKLPVIEEGEKYNTTVTGCVAEVQYGNGGKAGETLSMFFPRLNNVQITMQPGKGGALGSAGAETVVKIGDVEMKAAGGTGGSGSATETLWFDSTDSICKVTDNASREPDTSDFGTSIEMDFGTKMVSQMASACAGGGGAGGFNTTNGSLTRYTVNGVDVTAYVKKTACQAKIACATGENDTGAAQTGRNGAVVILW</sequence>
<reference evidence="2" key="1">
    <citation type="submission" date="2020-10" db="EMBL/GenBank/DDBJ databases">
        <authorList>
            <person name="Gilroy R."/>
        </authorList>
    </citation>
    <scope>NUCLEOTIDE SEQUENCE</scope>
    <source>
        <strain evidence="2">CHK152-2994</strain>
    </source>
</reference>
<reference evidence="2" key="2">
    <citation type="journal article" date="2021" name="PeerJ">
        <title>Extensive microbial diversity within the chicken gut microbiome revealed by metagenomics and culture.</title>
        <authorList>
            <person name="Gilroy R."/>
            <person name="Ravi A."/>
            <person name="Getino M."/>
            <person name="Pursley I."/>
            <person name="Horton D.L."/>
            <person name="Alikhan N.F."/>
            <person name="Baker D."/>
            <person name="Gharbi K."/>
            <person name="Hall N."/>
            <person name="Watson M."/>
            <person name="Adriaenssens E.M."/>
            <person name="Foster-Nyarko E."/>
            <person name="Jarju S."/>
            <person name="Secka A."/>
            <person name="Antonio M."/>
            <person name="Oren A."/>
            <person name="Chaudhuri R.R."/>
            <person name="La Ragione R."/>
            <person name="Hildebrand F."/>
            <person name="Pallen M.J."/>
        </authorList>
    </citation>
    <scope>NUCLEOTIDE SEQUENCE</scope>
    <source>
        <strain evidence="2">CHK152-2994</strain>
    </source>
</reference>
<keyword evidence="1" id="KW-1133">Transmembrane helix</keyword>
<accession>A0A9D1K3X1</accession>
<dbReference type="EMBL" id="DVJO01000155">
    <property type="protein sequence ID" value="HIS83365.1"/>
    <property type="molecule type" value="Genomic_DNA"/>
</dbReference>
<keyword evidence="1" id="KW-0812">Transmembrane</keyword>
<gene>
    <name evidence="2" type="ORF">IAD41_07155</name>
</gene>
<name>A0A9D1K3X1_9BACT</name>
<dbReference type="Proteomes" id="UP000824139">
    <property type="component" value="Unassembled WGS sequence"/>
</dbReference>
<proteinExistence type="predicted"/>
<evidence type="ECO:0000313" key="2">
    <source>
        <dbReference type="EMBL" id="HIS83365.1"/>
    </source>
</evidence>
<evidence type="ECO:0000256" key="1">
    <source>
        <dbReference type="SAM" id="Phobius"/>
    </source>
</evidence>
<keyword evidence="1" id="KW-0472">Membrane</keyword>
<dbReference type="AlphaFoldDB" id="A0A9D1K3X1"/>
<evidence type="ECO:0000313" key="3">
    <source>
        <dbReference type="Proteomes" id="UP000824139"/>
    </source>
</evidence>
<protein>
    <submittedName>
        <fullName evidence="2">Uncharacterized protein</fullName>
    </submittedName>
</protein>